<dbReference type="InterPro" id="IPR001940">
    <property type="entry name" value="Peptidase_S1C"/>
</dbReference>
<dbReference type="Pfam" id="PF13365">
    <property type="entry name" value="Trypsin_2"/>
    <property type="match status" value="1"/>
</dbReference>
<keyword evidence="4" id="KW-0720">Serine protease</keyword>
<dbReference type="InterPro" id="IPR051201">
    <property type="entry name" value="Chloro_Bact_Ser_Proteases"/>
</dbReference>
<gene>
    <name evidence="8" type="ORF">B0H99_104138</name>
</gene>
<evidence type="ECO:0000256" key="6">
    <source>
        <dbReference type="SAM" id="Phobius"/>
    </source>
</evidence>
<keyword evidence="2" id="KW-0645">Protease</keyword>
<dbReference type="InterPro" id="IPR009003">
    <property type="entry name" value="Peptidase_S1_PA"/>
</dbReference>
<dbReference type="Proteomes" id="UP000242682">
    <property type="component" value="Unassembled WGS sequence"/>
</dbReference>
<keyword evidence="6" id="KW-1133">Transmembrane helix</keyword>
<feature type="transmembrane region" description="Helical" evidence="6">
    <location>
        <begin position="20"/>
        <end position="38"/>
    </location>
</feature>
<sequence length="449" mass="49337">MNKRLENRKSAQTRKRVLMAIWSFVLLAAIGLGGYFLVATPDSSAQLVSKQDLFAGKTYPGFEIAEEDIAALKPPEAPAEGKVEDARPVETVEPSSEEPPAEEPAAEPVPEVIESAEPVVAPKKDLSTTIANAKSYVYTIYTDLEQGSGFLFNTNGDILTNAHVVKDASYVILTNSDGQEFTGQVIGISETTDVALVRVEDLAGKEPMGIEMSQVAVGTEVFALGSPENISNTATEGQITGVNKNFSDDYEYKDLYEMNATIKKGSSGGPLIAAESERILGINSIILQEDPKIGYAIPIYTVIGQLNEWVKNPIQYEEDEVVLPDVKDAHFDEELLRSFIAAYYELLPYSLNDKQVAYYQSYLLPGSEGEAEGKKLVDELAIENRIFDVVKPTIKNIEIGEEEAIVEAEAVFTFHSPEDDETATITHNKRYTVVIDEFGDYMIKTAENY</sequence>
<dbReference type="PRINTS" id="PR00834">
    <property type="entry name" value="PROTEASES2C"/>
</dbReference>
<reference evidence="8 9" key="1">
    <citation type="submission" date="2018-03" db="EMBL/GenBank/DDBJ databases">
        <title>Genomic Encyclopedia of Type Strains, Phase III (KMG-III): the genomes of soil and plant-associated and newly described type strains.</title>
        <authorList>
            <person name="Whitman W."/>
        </authorList>
    </citation>
    <scope>NUCLEOTIDE SEQUENCE [LARGE SCALE GENOMIC DNA]</scope>
    <source>
        <strain evidence="8 9">CGMCC 1.12259</strain>
    </source>
</reference>
<evidence type="ECO:0000256" key="5">
    <source>
        <dbReference type="SAM" id="MobiDB-lite"/>
    </source>
</evidence>
<dbReference type="RefSeq" id="WP_245894424.1">
    <property type="nucleotide sequence ID" value="NZ_PYAT01000004.1"/>
</dbReference>
<feature type="domain" description="TcaA protein NTF2-like" evidence="7">
    <location>
        <begin position="334"/>
        <end position="445"/>
    </location>
</feature>
<dbReference type="Pfam" id="PF22819">
    <property type="entry name" value="TcaA_5th"/>
    <property type="match status" value="1"/>
</dbReference>
<evidence type="ECO:0000313" key="9">
    <source>
        <dbReference type="Proteomes" id="UP000242682"/>
    </source>
</evidence>
<evidence type="ECO:0000256" key="3">
    <source>
        <dbReference type="ARBA" id="ARBA00022801"/>
    </source>
</evidence>
<comment type="similarity">
    <text evidence="1">Belongs to the peptidase S1C family.</text>
</comment>
<evidence type="ECO:0000313" key="8">
    <source>
        <dbReference type="EMBL" id="PSL40676.1"/>
    </source>
</evidence>
<protein>
    <submittedName>
        <fullName evidence="8">Trypsin-like peptidase</fullName>
    </submittedName>
</protein>
<proteinExistence type="inferred from homology"/>
<keyword evidence="6" id="KW-0472">Membrane</keyword>
<keyword evidence="6" id="KW-0812">Transmembrane</keyword>
<dbReference type="AlphaFoldDB" id="A0A2P8H379"/>
<dbReference type="GO" id="GO:0004252">
    <property type="term" value="F:serine-type endopeptidase activity"/>
    <property type="evidence" value="ECO:0007669"/>
    <property type="project" value="InterPro"/>
</dbReference>
<dbReference type="SUPFAM" id="SSF50494">
    <property type="entry name" value="Trypsin-like serine proteases"/>
    <property type="match status" value="1"/>
</dbReference>
<feature type="compositionally biased region" description="Basic and acidic residues" evidence="5">
    <location>
        <begin position="79"/>
        <end position="90"/>
    </location>
</feature>
<accession>A0A2P8H379</accession>
<feature type="region of interest" description="Disordered" evidence="5">
    <location>
        <begin position="75"/>
        <end position="107"/>
    </location>
</feature>
<comment type="caution">
    <text evidence="8">The sequence shown here is derived from an EMBL/GenBank/DDBJ whole genome shotgun (WGS) entry which is preliminary data.</text>
</comment>
<evidence type="ECO:0000256" key="2">
    <source>
        <dbReference type="ARBA" id="ARBA00022670"/>
    </source>
</evidence>
<dbReference type="InterPro" id="IPR043504">
    <property type="entry name" value="Peptidase_S1_PA_chymotrypsin"/>
</dbReference>
<dbReference type="EMBL" id="PYAT01000004">
    <property type="protein sequence ID" value="PSL40676.1"/>
    <property type="molecule type" value="Genomic_DNA"/>
</dbReference>
<feature type="compositionally biased region" description="Acidic residues" evidence="5">
    <location>
        <begin position="95"/>
        <end position="105"/>
    </location>
</feature>
<name>A0A2P8H379_9BACL</name>
<keyword evidence="9" id="KW-1185">Reference proteome</keyword>
<evidence type="ECO:0000256" key="4">
    <source>
        <dbReference type="ARBA" id="ARBA00022825"/>
    </source>
</evidence>
<dbReference type="PANTHER" id="PTHR43343">
    <property type="entry name" value="PEPTIDASE S12"/>
    <property type="match status" value="1"/>
</dbReference>
<evidence type="ECO:0000256" key="1">
    <source>
        <dbReference type="ARBA" id="ARBA00010541"/>
    </source>
</evidence>
<dbReference type="GO" id="GO:0006508">
    <property type="term" value="P:proteolysis"/>
    <property type="evidence" value="ECO:0007669"/>
    <property type="project" value="UniProtKB-KW"/>
</dbReference>
<keyword evidence="3" id="KW-0378">Hydrolase</keyword>
<dbReference type="Gene3D" id="2.40.10.10">
    <property type="entry name" value="Trypsin-like serine proteases"/>
    <property type="match status" value="2"/>
</dbReference>
<dbReference type="PANTHER" id="PTHR43343:SF3">
    <property type="entry name" value="PROTEASE DO-LIKE 8, CHLOROPLASTIC"/>
    <property type="match status" value="1"/>
</dbReference>
<evidence type="ECO:0000259" key="7">
    <source>
        <dbReference type="Pfam" id="PF22819"/>
    </source>
</evidence>
<organism evidence="8 9">
    <name type="scientific">Planomicrobium soli</name>
    <dbReference type="NCBI Taxonomy" id="1176648"/>
    <lineage>
        <taxon>Bacteria</taxon>
        <taxon>Bacillati</taxon>
        <taxon>Bacillota</taxon>
        <taxon>Bacilli</taxon>
        <taxon>Bacillales</taxon>
        <taxon>Caryophanaceae</taxon>
        <taxon>Planomicrobium</taxon>
    </lineage>
</organism>
<dbReference type="InterPro" id="IPR054528">
    <property type="entry name" value="TcaA_5th"/>
</dbReference>